<reference evidence="3" key="1">
    <citation type="journal article" date="2015" name="Proc. Natl. Acad. Sci. U.S.A.">
        <title>Genome sequencing of adzuki bean (Vigna angularis) provides insight into high starch and low fat accumulation and domestication.</title>
        <authorList>
            <person name="Yang K."/>
            <person name="Tian Z."/>
            <person name="Chen C."/>
            <person name="Luo L."/>
            <person name="Zhao B."/>
            <person name="Wang Z."/>
            <person name="Yu L."/>
            <person name="Li Y."/>
            <person name="Sun Y."/>
            <person name="Li W."/>
            <person name="Chen Y."/>
            <person name="Li Y."/>
            <person name="Zhang Y."/>
            <person name="Ai D."/>
            <person name="Zhao J."/>
            <person name="Shang C."/>
            <person name="Ma Y."/>
            <person name="Wu B."/>
            <person name="Wang M."/>
            <person name="Gao L."/>
            <person name="Sun D."/>
            <person name="Zhang P."/>
            <person name="Guo F."/>
            <person name="Wang W."/>
            <person name="Li Y."/>
            <person name="Wang J."/>
            <person name="Varshney R.K."/>
            <person name="Wang J."/>
            <person name="Ling H.Q."/>
            <person name="Wan P."/>
        </authorList>
    </citation>
    <scope>NUCLEOTIDE SEQUENCE</scope>
    <source>
        <strain evidence="3">cv. Jingnong 6</strain>
    </source>
</reference>
<dbReference type="Proteomes" id="UP000053144">
    <property type="component" value="Chromosome 2"/>
</dbReference>
<dbReference type="OMA" id="FRCISQR"/>
<dbReference type="EMBL" id="CM003372">
    <property type="protein sequence ID" value="KOM34686.1"/>
    <property type="molecule type" value="Genomic_DNA"/>
</dbReference>
<organism evidence="2 3">
    <name type="scientific">Phaseolus angularis</name>
    <name type="common">Azuki bean</name>
    <name type="synonym">Vigna angularis</name>
    <dbReference type="NCBI Taxonomy" id="3914"/>
    <lineage>
        <taxon>Eukaryota</taxon>
        <taxon>Viridiplantae</taxon>
        <taxon>Streptophyta</taxon>
        <taxon>Embryophyta</taxon>
        <taxon>Tracheophyta</taxon>
        <taxon>Spermatophyta</taxon>
        <taxon>Magnoliopsida</taxon>
        <taxon>eudicotyledons</taxon>
        <taxon>Gunneridae</taxon>
        <taxon>Pentapetalae</taxon>
        <taxon>rosids</taxon>
        <taxon>fabids</taxon>
        <taxon>Fabales</taxon>
        <taxon>Fabaceae</taxon>
        <taxon>Papilionoideae</taxon>
        <taxon>50 kb inversion clade</taxon>
        <taxon>NPAAA clade</taxon>
        <taxon>indigoferoid/millettioid clade</taxon>
        <taxon>Phaseoleae</taxon>
        <taxon>Vigna</taxon>
    </lineage>
</organism>
<name>A0A0L9TW27_PHAAN</name>
<evidence type="ECO:0000313" key="3">
    <source>
        <dbReference type="Proteomes" id="UP000053144"/>
    </source>
</evidence>
<feature type="compositionally biased region" description="Low complexity" evidence="1">
    <location>
        <begin position="79"/>
        <end position="91"/>
    </location>
</feature>
<evidence type="ECO:0000256" key="1">
    <source>
        <dbReference type="SAM" id="MobiDB-lite"/>
    </source>
</evidence>
<feature type="region of interest" description="Disordered" evidence="1">
    <location>
        <begin position="165"/>
        <end position="191"/>
    </location>
</feature>
<dbReference type="AlphaFoldDB" id="A0A0L9TW27"/>
<accession>A0A0L9TW27</accession>
<protein>
    <submittedName>
        <fullName evidence="2">Uncharacterized protein</fullName>
    </submittedName>
</protein>
<dbReference type="Gramene" id="KOM34686">
    <property type="protein sequence ID" value="KOM34686"/>
    <property type="gene ID" value="LR48_Vigan02g083600"/>
</dbReference>
<gene>
    <name evidence="2" type="ORF">LR48_Vigan02g083600</name>
</gene>
<feature type="region of interest" description="Disordered" evidence="1">
    <location>
        <begin position="209"/>
        <end position="239"/>
    </location>
</feature>
<proteinExistence type="predicted"/>
<evidence type="ECO:0000313" key="2">
    <source>
        <dbReference type="EMBL" id="KOM34686.1"/>
    </source>
</evidence>
<feature type="region of interest" description="Disordered" evidence="1">
    <location>
        <begin position="70"/>
        <end position="91"/>
    </location>
</feature>
<sequence length="319" mass="37508">MSFGACVQDVWGIQHQRPTPTLVQSQLCELCGGDHINGQCAFPVEAVEDVNYMTNQYRQGSYNQGWKPHPSIGREQSGQAGQTGQFNKQQQQPFLSGSLEDTLQRFLKNSDSTQKSIEESCKRMEMHFRCISQRLNDEVNTEVNLKEEGQIIITESDKILDEEKLEREEEKVERKEKEELSEKNKDEEKEKEVVEREERKKICVKIKKLKRKRKGKKKKMRGKKKKSYEKSHPHLKKNHGKEKKFKCFMEIFKKLEIKVPMIETLQQGLHLLMDVRRKSIYLRILCLYTPTDGCWEPIRGMFRMHLGQAKKESTSRKCR</sequence>